<dbReference type="InterPro" id="IPR013785">
    <property type="entry name" value="Aldolase_TIM"/>
</dbReference>
<name>Q6VT99_UNCXX</name>
<dbReference type="Gene3D" id="3.20.20.70">
    <property type="entry name" value="Aldolase class I"/>
    <property type="match status" value="1"/>
</dbReference>
<gene>
    <name evidence="2" type="primary">pedB</name>
</gene>
<dbReference type="CDD" id="cd04742">
    <property type="entry name" value="NPD_FabD"/>
    <property type="match status" value="1"/>
</dbReference>
<evidence type="ECO:0000259" key="1">
    <source>
        <dbReference type="Pfam" id="PF21607"/>
    </source>
</evidence>
<dbReference type="AlphaFoldDB" id="Q6VT99"/>
<dbReference type="NCBIfam" id="TIGR02814">
    <property type="entry name" value="pfaD_fam"/>
    <property type="match status" value="1"/>
</dbReference>
<accession>Q6VT99</accession>
<evidence type="ECO:0000313" key="2">
    <source>
        <dbReference type="EMBL" id="AAS47558.1"/>
    </source>
</evidence>
<dbReference type="Pfam" id="PF03060">
    <property type="entry name" value="NMO"/>
    <property type="match status" value="1"/>
</dbReference>
<dbReference type="SUPFAM" id="SSF51412">
    <property type="entry name" value="Inosine monophosphate dehydrogenase (IMPDH)"/>
    <property type="match status" value="1"/>
</dbReference>
<dbReference type="InterPro" id="IPR014179">
    <property type="entry name" value="PfaD-like_TIM-barrel"/>
</dbReference>
<protein>
    <submittedName>
        <fullName evidence="2">Putative FMN-dependent oxidoreductase</fullName>
    </submittedName>
</protein>
<proteinExistence type="predicted"/>
<dbReference type="Pfam" id="PF21607">
    <property type="entry name" value="FabD_helical_ins"/>
    <property type="match status" value="1"/>
</dbReference>
<dbReference type="PANTHER" id="PTHR32332">
    <property type="entry name" value="2-NITROPROPANE DIOXYGENASE"/>
    <property type="match status" value="1"/>
</dbReference>
<dbReference type="PANTHER" id="PTHR32332:SF20">
    <property type="entry name" value="2-NITROPROPANE DIOXYGENASE-LIKE PROTEIN"/>
    <property type="match status" value="1"/>
</dbReference>
<reference evidence="2" key="1">
    <citation type="journal article" date="2002" name="Proc. Natl. Acad. Sci. U.S.A.">
        <title>A polyketide synthase-peptide synthetase gene cluster from an uncultured bacterial symbiont of Paederus beetles.</title>
        <authorList>
            <person name="Piel J."/>
        </authorList>
    </citation>
    <scope>NUCLEOTIDE SEQUENCE</scope>
</reference>
<feature type="domain" description="[Acyl-carrier-protein] S-malonyltransferase-like inserted helical" evidence="1">
    <location>
        <begin position="321"/>
        <end position="398"/>
    </location>
</feature>
<organism evidence="2">
    <name type="scientific">symbiont bacterium of Paederus fuscipes</name>
    <dbReference type="NCBI Taxonomy" id="176282"/>
    <lineage>
        <taxon>Bacteria</taxon>
    </lineage>
</organism>
<reference evidence="2" key="2">
    <citation type="journal article" date="2004" name="J. Bacteriol.">
        <title>Evidence for a symbiosis island involved in horizontal acquisition of pederin biosynthetic capabilities by the bacterial symbiont of Paederus fuscipes beetles.</title>
        <authorList>
            <person name="Piel J."/>
            <person name="Hofer I."/>
            <person name="Hui D."/>
        </authorList>
    </citation>
    <scope>NUCLEOTIDE SEQUENCE</scope>
</reference>
<dbReference type="InterPro" id="IPR049489">
    <property type="entry name" value="FabD-like_helical_ins"/>
</dbReference>
<sequence length="464" mass="51616">MITAEKLGSRLFKEDYQVRYAYVAGAMAKAIGSSDLVIAMGKAGYVGFYGAGGMTLEEIETAIQRIQQGLNRGEPYGINVLANLADLEKENHLIDLLLRYGVRHIEAAAFMQITPALVTFRLKGLHLDASGKVQAANTLMAKVSRPEIAQLFLSPVPASIVSLLLTEGRINEQEAELAGRIAVASDVCVEADSGGHTDMAVTSVVLPRIIRLRDTLQQQYRFQSPVRVGSAGGIGTPESAASAFMLGAEFIVTGSINQCTVQAGTSETVKKMLQSIDVQDTAYAPAGDMFELGSKIQVLKKSVFFPVRANRLYDLWRNNGSLEQLAPTVRKELQDKYFKRSFDDIYQETERYYRKASPAHIEKAERDPKLKMALIFRWYFVHTMRLALEGNHEQRTDYQIHTGPALGAFNRWVKDTPLEDWKNRDVTKMADYLMDACAEYLNKRIASLTTNRMSFTHDHAAVST</sequence>
<dbReference type="EMBL" id="AH013687">
    <property type="protein sequence ID" value="AAS47558.1"/>
    <property type="molecule type" value="Genomic_DNA"/>
</dbReference>